<dbReference type="Pfam" id="PF00293">
    <property type="entry name" value="NUDIX"/>
    <property type="match status" value="1"/>
</dbReference>
<reference evidence="2 3" key="1">
    <citation type="submission" date="2018-10" db="EMBL/GenBank/DDBJ databases">
        <title>Ulvibacterium marinum gen. nov., sp. nov., a novel marine bacterium of the family Flavobacteriaceae, isolated from a culture of the green alga Ulva prolifera.</title>
        <authorList>
            <person name="Zhang Z."/>
        </authorList>
    </citation>
    <scope>NUCLEOTIDE SEQUENCE [LARGE SCALE GENOMIC DNA]</scope>
    <source>
        <strain evidence="2 3">CCMM003</strain>
    </source>
</reference>
<evidence type="ECO:0000259" key="1">
    <source>
        <dbReference type="PROSITE" id="PS51462"/>
    </source>
</evidence>
<dbReference type="GO" id="GO:0009240">
    <property type="term" value="P:isopentenyl diphosphate biosynthetic process"/>
    <property type="evidence" value="ECO:0007669"/>
    <property type="project" value="TreeGrafter"/>
</dbReference>
<name>A0A3B0C7Y6_9FLAO</name>
<evidence type="ECO:0000313" key="3">
    <source>
        <dbReference type="Proteomes" id="UP000276603"/>
    </source>
</evidence>
<dbReference type="Gene3D" id="3.90.79.10">
    <property type="entry name" value="Nucleoside Triphosphate Pyrophosphohydrolase"/>
    <property type="match status" value="1"/>
</dbReference>
<evidence type="ECO:0000313" key="2">
    <source>
        <dbReference type="EMBL" id="RKN81550.1"/>
    </source>
</evidence>
<dbReference type="PANTHER" id="PTHR10885:SF20">
    <property type="entry name" value="NUDIX HYDROLASE DOMAIN-CONTAINING PROTEIN"/>
    <property type="match status" value="1"/>
</dbReference>
<dbReference type="PANTHER" id="PTHR10885">
    <property type="entry name" value="ISOPENTENYL-DIPHOSPHATE DELTA-ISOMERASE"/>
    <property type="match status" value="1"/>
</dbReference>
<dbReference type="Proteomes" id="UP000276603">
    <property type="component" value="Unassembled WGS sequence"/>
</dbReference>
<dbReference type="InterPro" id="IPR015797">
    <property type="entry name" value="NUDIX_hydrolase-like_dom_sf"/>
</dbReference>
<protein>
    <submittedName>
        <fullName evidence="2">NUDIX domain-containing protein</fullName>
    </submittedName>
</protein>
<dbReference type="EMBL" id="RBCJ01000002">
    <property type="protein sequence ID" value="RKN81550.1"/>
    <property type="molecule type" value="Genomic_DNA"/>
</dbReference>
<proteinExistence type="predicted"/>
<dbReference type="PROSITE" id="PS51462">
    <property type="entry name" value="NUDIX"/>
    <property type="match status" value="1"/>
</dbReference>
<dbReference type="OrthoDB" id="9786032at2"/>
<dbReference type="GO" id="GO:0005737">
    <property type="term" value="C:cytoplasm"/>
    <property type="evidence" value="ECO:0007669"/>
    <property type="project" value="TreeGrafter"/>
</dbReference>
<dbReference type="RefSeq" id="WP_120711705.1">
    <property type="nucleotide sequence ID" value="NZ_RBCJ01000002.1"/>
</dbReference>
<keyword evidence="3" id="KW-1185">Reference proteome</keyword>
<dbReference type="GO" id="GO:0004452">
    <property type="term" value="F:isopentenyl-diphosphate delta-isomerase activity"/>
    <property type="evidence" value="ECO:0007669"/>
    <property type="project" value="TreeGrafter"/>
</dbReference>
<dbReference type="CDD" id="cd04692">
    <property type="entry name" value="NUDIX_Hydrolase"/>
    <property type="match status" value="1"/>
</dbReference>
<dbReference type="InterPro" id="IPR000086">
    <property type="entry name" value="NUDIX_hydrolase_dom"/>
</dbReference>
<accession>A0A3B0C7Y6</accession>
<organism evidence="2 3">
    <name type="scientific">Ulvibacterium marinum</name>
    <dbReference type="NCBI Taxonomy" id="2419782"/>
    <lineage>
        <taxon>Bacteria</taxon>
        <taxon>Pseudomonadati</taxon>
        <taxon>Bacteroidota</taxon>
        <taxon>Flavobacteriia</taxon>
        <taxon>Flavobacteriales</taxon>
        <taxon>Flavobacteriaceae</taxon>
        <taxon>Ulvibacterium</taxon>
    </lineage>
</organism>
<comment type="caution">
    <text evidence="2">The sequence shown here is derived from an EMBL/GenBank/DDBJ whole genome shotgun (WGS) entry which is preliminary data.</text>
</comment>
<feature type="domain" description="Nudix hydrolase" evidence="1">
    <location>
        <begin position="29"/>
        <end position="171"/>
    </location>
</feature>
<sequence>MDELIDILDDMGNLTGKTAMKSLAHAKGWFHPTIHVWLYTKDGKVLIQQRGKDKDTHPLHWDVSVAGHIGAEEDIEVSAIREVEEEIGLSISKMDLEKIGVFKSVHKHRKDLVDCEFHHTFLCELKLPLENLQKQESEVERLDLIPLIQFSEETRNLANAKKYVTYKIDYYQIIVKEIRKRL</sequence>
<dbReference type="AlphaFoldDB" id="A0A3B0C7Y6"/>
<dbReference type="SUPFAM" id="SSF55811">
    <property type="entry name" value="Nudix"/>
    <property type="match status" value="1"/>
</dbReference>
<gene>
    <name evidence="2" type="ORF">D7Z94_11610</name>
</gene>